<evidence type="ECO:0000313" key="1">
    <source>
        <dbReference type="EMBL" id="GAA1154030.1"/>
    </source>
</evidence>
<evidence type="ECO:0008006" key="3">
    <source>
        <dbReference type="Google" id="ProtNLM"/>
    </source>
</evidence>
<sequence length="306" mass="34069">MANRPPPWLPAANAQAGLVTRRQLRRLGLSHHYVDTQLDAGRWQEISGTVLATTTGELTRTQLMWAGVLHAGPASALGGLTALERHGLERWSRDEVTVLVAKSHNLEPIAGVRFVETRRPVQLLTSSKPLPTWRVEPAALLWAGYQPVTRSAYGLLAACVQQGLTTPYRLDGWITRMRPLRRAKPFRRLLGDLAAGVQSAAERDVLTMCDRFGIPRPHHQTRRTDSAGRLRFTDAEWRLADGRVVALEVDGGFHMTVEHWSADIERHRQLVATGVIVVRCTAIELREHPERVVRDLIALGVLESSA</sequence>
<protein>
    <recommendedName>
        <fullName evidence="3">DUF559 domain-containing protein</fullName>
    </recommendedName>
</protein>
<reference evidence="1 2" key="1">
    <citation type="journal article" date="2019" name="Int. J. Syst. Evol. Microbiol.">
        <title>The Global Catalogue of Microorganisms (GCM) 10K type strain sequencing project: providing services to taxonomists for standard genome sequencing and annotation.</title>
        <authorList>
            <consortium name="The Broad Institute Genomics Platform"/>
            <consortium name="The Broad Institute Genome Sequencing Center for Infectious Disease"/>
            <person name="Wu L."/>
            <person name="Ma J."/>
        </authorList>
    </citation>
    <scope>NUCLEOTIDE SEQUENCE [LARGE SCALE GENOMIC DNA]</scope>
    <source>
        <strain evidence="1 2">JCM 11813</strain>
    </source>
</reference>
<proteinExistence type="predicted"/>
<name>A0ABN1UJJ9_9ACTN</name>
<keyword evidence="2" id="KW-1185">Reference proteome</keyword>
<comment type="caution">
    <text evidence="1">The sequence shown here is derived from an EMBL/GenBank/DDBJ whole genome shotgun (WGS) entry which is preliminary data.</text>
</comment>
<dbReference type="Proteomes" id="UP001499979">
    <property type="component" value="Unassembled WGS sequence"/>
</dbReference>
<gene>
    <name evidence="1" type="ORF">GCM10009606_35440</name>
</gene>
<dbReference type="EMBL" id="BAAAJE010000019">
    <property type="protein sequence ID" value="GAA1154030.1"/>
    <property type="molecule type" value="Genomic_DNA"/>
</dbReference>
<organism evidence="1 2">
    <name type="scientific">Nocardioides aquiterrae</name>
    <dbReference type="NCBI Taxonomy" id="203799"/>
    <lineage>
        <taxon>Bacteria</taxon>
        <taxon>Bacillati</taxon>
        <taxon>Actinomycetota</taxon>
        <taxon>Actinomycetes</taxon>
        <taxon>Propionibacteriales</taxon>
        <taxon>Nocardioidaceae</taxon>
        <taxon>Nocardioides</taxon>
    </lineage>
</organism>
<accession>A0ABN1UJJ9</accession>
<dbReference type="RefSeq" id="WP_343908947.1">
    <property type="nucleotide sequence ID" value="NZ_BAAAJE010000019.1"/>
</dbReference>
<evidence type="ECO:0000313" key="2">
    <source>
        <dbReference type="Proteomes" id="UP001499979"/>
    </source>
</evidence>